<accession>A0ACA9S5G8</accession>
<reference evidence="1" key="1">
    <citation type="submission" date="2021-06" db="EMBL/GenBank/DDBJ databases">
        <authorList>
            <person name="Kallberg Y."/>
            <person name="Tangrot J."/>
            <person name="Rosling A."/>
        </authorList>
    </citation>
    <scope>NUCLEOTIDE SEQUENCE</scope>
    <source>
        <strain evidence="1">MA461A</strain>
    </source>
</reference>
<keyword evidence="2" id="KW-1185">Reference proteome</keyword>
<protein>
    <submittedName>
        <fullName evidence="1">28015_t:CDS:1</fullName>
    </submittedName>
</protein>
<evidence type="ECO:0000313" key="2">
    <source>
        <dbReference type="Proteomes" id="UP000789920"/>
    </source>
</evidence>
<proteinExistence type="predicted"/>
<feature type="non-terminal residue" evidence="1">
    <location>
        <position position="275"/>
    </location>
</feature>
<evidence type="ECO:0000313" key="1">
    <source>
        <dbReference type="EMBL" id="CAG8825937.1"/>
    </source>
</evidence>
<gene>
    <name evidence="1" type="ORF">RPERSI_LOCUS26615</name>
</gene>
<organism evidence="1 2">
    <name type="scientific">Racocetra persica</name>
    <dbReference type="NCBI Taxonomy" id="160502"/>
    <lineage>
        <taxon>Eukaryota</taxon>
        <taxon>Fungi</taxon>
        <taxon>Fungi incertae sedis</taxon>
        <taxon>Mucoromycota</taxon>
        <taxon>Glomeromycotina</taxon>
        <taxon>Glomeromycetes</taxon>
        <taxon>Diversisporales</taxon>
        <taxon>Gigasporaceae</taxon>
        <taxon>Racocetra</taxon>
    </lineage>
</organism>
<feature type="non-terminal residue" evidence="1">
    <location>
        <position position="1"/>
    </location>
</feature>
<name>A0ACA9S5G8_9GLOM</name>
<dbReference type="EMBL" id="CAJVQC010091354">
    <property type="protein sequence ID" value="CAG8825937.1"/>
    <property type="molecule type" value="Genomic_DNA"/>
</dbReference>
<dbReference type="Proteomes" id="UP000789920">
    <property type="component" value="Unassembled WGS sequence"/>
</dbReference>
<comment type="caution">
    <text evidence="1">The sequence shown here is derived from an EMBL/GenBank/DDBJ whole genome shotgun (WGS) entry which is preliminary data.</text>
</comment>
<sequence length="275" mass="30438">ELSETASQISPTVPTSSVASPLIPNEITTKIETLISLEEEIQTLDEQTKEQITILQEELKKAREDEARMKTKITKSPPKEEITNANNKIAELKAELQLNQRELDRYEKSQSSSSTVEEINRKDQAIREKANEITRLGACVESLERTTSDQNTKINGLKNKLADQEEEKANLLSSNNQLRLAIFLSGSLLVAGIVYYFFFGKKTPEPEKENPLEVSQVEGKIFAQGPQGENELVLNAESNNLALAGTFNSLIFGLIAGVSKGYRATLEVKGLATEL</sequence>